<dbReference type="SUPFAM" id="SSF54928">
    <property type="entry name" value="RNA-binding domain, RBD"/>
    <property type="match status" value="1"/>
</dbReference>
<dbReference type="AlphaFoldDB" id="A0AAV1QYD7"/>
<comment type="caution">
    <text evidence="14">The sequence shown here is derived from an EMBL/GenBank/DDBJ whole genome shotgun (WGS) entry which is preliminary data.</text>
</comment>
<dbReference type="Proteomes" id="UP001314170">
    <property type="component" value="Unassembled WGS sequence"/>
</dbReference>
<feature type="domain" description="RDRP C-terminal head" evidence="13">
    <location>
        <begin position="963"/>
        <end position="1103"/>
    </location>
</feature>
<accession>A0AAV1QYD7</accession>
<dbReference type="PANTHER" id="PTHR23079">
    <property type="entry name" value="RNA-DEPENDENT RNA POLYMERASE"/>
    <property type="match status" value="1"/>
</dbReference>
<comment type="function">
    <text evidence="8">Probably involved in the RNA silencing pathway and required for the generation of small interfering RNAs (siRNAs).</text>
</comment>
<evidence type="ECO:0000313" key="15">
    <source>
        <dbReference type="Proteomes" id="UP001314170"/>
    </source>
</evidence>
<name>A0AAV1QYD7_9ROSI</name>
<dbReference type="GO" id="GO:0031380">
    <property type="term" value="C:nuclear RNA-directed RNA polymerase complex"/>
    <property type="evidence" value="ECO:0007669"/>
    <property type="project" value="TreeGrafter"/>
</dbReference>
<dbReference type="PANTHER" id="PTHR23079:SF38">
    <property type="entry name" value="RNA-DEPENDENT RNA POLYMERASE"/>
    <property type="match status" value="1"/>
</dbReference>
<evidence type="ECO:0000256" key="2">
    <source>
        <dbReference type="ARBA" id="ARBA00022484"/>
    </source>
</evidence>
<dbReference type="EMBL" id="CAWUPB010000851">
    <property type="protein sequence ID" value="CAK7326822.1"/>
    <property type="molecule type" value="Genomic_DNA"/>
</dbReference>
<dbReference type="GO" id="GO:0003968">
    <property type="term" value="F:RNA-directed RNA polymerase activity"/>
    <property type="evidence" value="ECO:0007669"/>
    <property type="project" value="UniProtKB-KW"/>
</dbReference>
<dbReference type="Pfam" id="PF26252">
    <property type="entry name" value="RdRP_helical"/>
    <property type="match status" value="1"/>
</dbReference>
<dbReference type="EC" id="2.7.7.48" evidence="8"/>
<proteinExistence type="inferred from homology"/>
<dbReference type="Pfam" id="PF26250">
    <property type="entry name" value="RRM_RdRP1_2"/>
    <property type="match status" value="1"/>
</dbReference>
<evidence type="ECO:0000256" key="1">
    <source>
        <dbReference type="ARBA" id="ARBA00005762"/>
    </source>
</evidence>
<comment type="catalytic activity">
    <reaction evidence="7 8">
        <text>RNA(n) + a ribonucleoside 5'-triphosphate = RNA(n+1) + diphosphate</text>
        <dbReference type="Rhea" id="RHEA:21248"/>
        <dbReference type="Rhea" id="RHEA-COMP:14527"/>
        <dbReference type="Rhea" id="RHEA-COMP:17342"/>
        <dbReference type="ChEBI" id="CHEBI:33019"/>
        <dbReference type="ChEBI" id="CHEBI:61557"/>
        <dbReference type="ChEBI" id="CHEBI:140395"/>
        <dbReference type="EC" id="2.7.7.48"/>
    </reaction>
</comment>
<feature type="domain" description="RDR1/2-like RRM" evidence="11">
    <location>
        <begin position="4"/>
        <end position="84"/>
    </location>
</feature>
<keyword evidence="3 8" id="KW-0808">Transferase</keyword>
<dbReference type="Pfam" id="PF24823">
    <property type="entry name" value="PH_RDR2"/>
    <property type="match status" value="1"/>
</dbReference>
<evidence type="ECO:0000259" key="11">
    <source>
        <dbReference type="Pfam" id="PF26250"/>
    </source>
</evidence>
<feature type="domain" description="RDR1/2-like PH-like" evidence="10">
    <location>
        <begin position="106"/>
        <end position="247"/>
    </location>
</feature>
<evidence type="ECO:0000256" key="5">
    <source>
        <dbReference type="ARBA" id="ARBA00022884"/>
    </source>
</evidence>
<protein>
    <recommendedName>
        <fullName evidence="8">RNA-dependent RNA polymerase</fullName>
        <ecNumber evidence="8">2.7.7.48</ecNumber>
    </recommendedName>
</protein>
<evidence type="ECO:0000256" key="7">
    <source>
        <dbReference type="ARBA" id="ARBA00048744"/>
    </source>
</evidence>
<feature type="domain" description="RDRP core" evidence="9">
    <location>
        <begin position="367"/>
        <end position="942"/>
    </location>
</feature>
<dbReference type="GO" id="GO:0003723">
    <property type="term" value="F:RNA binding"/>
    <property type="evidence" value="ECO:0007669"/>
    <property type="project" value="UniProtKB-KW"/>
</dbReference>
<reference evidence="14 15" key="1">
    <citation type="submission" date="2024-01" db="EMBL/GenBank/DDBJ databases">
        <authorList>
            <person name="Waweru B."/>
        </authorList>
    </citation>
    <scope>NUCLEOTIDE SEQUENCE [LARGE SCALE GENOMIC DNA]</scope>
</reference>
<gene>
    <name evidence="14" type="ORF">DCAF_LOCUS4528</name>
</gene>
<dbReference type="Pfam" id="PF26253">
    <property type="entry name" value="RdRP_head"/>
    <property type="match status" value="1"/>
</dbReference>
<feature type="domain" description="RDRP helical" evidence="12">
    <location>
        <begin position="263"/>
        <end position="346"/>
    </location>
</feature>
<sequence>MGKTISLYGFPTVEPAEDIKEFLEKYSGEGTVVAVNVAETKSDGSRTKAIVQFTTSEAAKKIKLKSEGYERLWYGDSYLKARYANYDIVPMGRAFQTQHSMDDITLHFGCQVSKGKFSVLWTQENVSVKFGFGLRKFYFFLTYISSNYKLELSYENIWQIELHRPRGQTKKFLLVQMLGGPKIFKKGTHNLSYFKEASDDQWIRDVDFSPSFCIGQSSALCLELPRSGQLPNFRENFVCYAEDEGRFILEAGSTFCGKSDLVPILSAAQGLELPYDIVFKVNSLVQHGCLPGLALDASFFRLIDPSRIKIAYIQHALEKLYHLKECCYDPARWLQEQYRKYLSTGRLPTPPAVAVDDGLVLVRRVQIAPTKVYFRGPEVNLSNRVLRKYPDDIDNFLRVSFVDEDLDKLFSTNISPRTFSAIEGRQTKIYRRILSIQRNGIVIGPKKFEFLGFSQSQLRESSLWMFASGPGLTAADIREWMGDFRAIKNVAKYAARLGQSFSSSRESFNVDRHEIETIPDIEVKTDGVKYVFSDGIGKISAELADSIAKKFGFRSYTPSAFQIRYGGYKGVVAVDPASSWKLSLRRSMCKYKSTNTSLDILGWSKYQACFLNREVINLLSTLGVRDRVFERKQKEAIAQLDAILTDPVKAQEALELMGLGENTNVLKEMLKCGYKPDAEPFLAMMLQTFRASKLLDLRTRARIFVPKGRAMMGCLDETRTLEYGQAFVQYSRARHRQLCDHLIGGGSDLDTKVCKGKIVVAKNPCLHPGDVRVLEAVDVPALHHMVDCIVFPQKGKRPHTNECSGSDLDGDVYFVCWDPDLIPPRKFPPMDYTAAEATFLDHDVTIEEVQEYFTDYLLNDSLGIICNAHTVFADKQPLMAKSKECIELARLCSIAVDFPKTGVPAKIPQELRVKEYPDFMEKPADKSTYESQRVLGKLFRAVRDIAPDTSPIRSFSKEVARRSYDPGMEVDGFRDYIDEAFFYKSEYDSKLGNMLEYYGIKTEAEIISGCIMRVGKSFDKRRDFDAINFSVRSLRKQARAWFDESDSEASPGDLYAKASAWYHVTYHPSFWGRYNEGMDRVHFLSFPWCVYDKLIEIKKGTASQGGASYLSSLVHQFNRMLSFNVEIGD</sequence>
<evidence type="ECO:0000259" key="10">
    <source>
        <dbReference type="Pfam" id="PF24823"/>
    </source>
</evidence>
<dbReference type="GO" id="GO:0030422">
    <property type="term" value="P:siRNA processing"/>
    <property type="evidence" value="ECO:0007669"/>
    <property type="project" value="TreeGrafter"/>
</dbReference>
<evidence type="ECO:0000259" key="9">
    <source>
        <dbReference type="Pfam" id="PF05183"/>
    </source>
</evidence>
<dbReference type="InterPro" id="IPR058751">
    <property type="entry name" value="RDRP_helical"/>
</dbReference>
<evidence type="ECO:0000256" key="4">
    <source>
        <dbReference type="ARBA" id="ARBA00022695"/>
    </source>
</evidence>
<evidence type="ECO:0000259" key="12">
    <source>
        <dbReference type="Pfam" id="PF26252"/>
    </source>
</evidence>
<comment type="similarity">
    <text evidence="1 8">Belongs to the RdRP family.</text>
</comment>
<dbReference type="InterPro" id="IPR057590">
    <property type="entry name" value="PH_RDR1/2-like"/>
</dbReference>
<evidence type="ECO:0000313" key="14">
    <source>
        <dbReference type="EMBL" id="CAK7326822.1"/>
    </source>
</evidence>
<dbReference type="InterPro" id="IPR057596">
    <property type="entry name" value="RDRP_core"/>
</dbReference>
<keyword evidence="5 8" id="KW-0694">RNA-binding</keyword>
<evidence type="ECO:0000259" key="13">
    <source>
        <dbReference type="Pfam" id="PF26253"/>
    </source>
</evidence>
<evidence type="ECO:0000256" key="3">
    <source>
        <dbReference type="ARBA" id="ARBA00022679"/>
    </source>
</evidence>
<keyword evidence="2 8" id="KW-0696">RNA-directed RNA polymerase</keyword>
<evidence type="ECO:0000256" key="8">
    <source>
        <dbReference type="RuleBase" id="RU363098"/>
    </source>
</evidence>
<keyword evidence="4 8" id="KW-0548">Nucleotidyltransferase</keyword>
<dbReference type="InterPro" id="IPR058752">
    <property type="entry name" value="RDRP_C_head"/>
</dbReference>
<keyword evidence="6 8" id="KW-0943">RNA-mediated gene silencing</keyword>
<keyword evidence="15" id="KW-1185">Reference proteome</keyword>
<dbReference type="Pfam" id="PF05183">
    <property type="entry name" value="RdRP"/>
    <property type="match status" value="1"/>
</dbReference>
<dbReference type="InterPro" id="IPR058763">
    <property type="entry name" value="RRM_RDR1/2-like"/>
</dbReference>
<dbReference type="InterPro" id="IPR007855">
    <property type="entry name" value="RDRP"/>
</dbReference>
<organism evidence="14 15">
    <name type="scientific">Dovyalis caffra</name>
    <dbReference type="NCBI Taxonomy" id="77055"/>
    <lineage>
        <taxon>Eukaryota</taxon>
        <taxon>Viridiplantae</taxon>
        <taxon>Streptophyta</taxon>
        <taxon>Embryophyta</taxon>
        <taxon>Tracheophyta</taxon>
        <taxon>Spermatophyta</taxon>
        <taxon>Magnoliopsida</taxon>
        <taxon>eudicotyledons</taxon>
        <taxon>Gunneridae</taxon>
        <taxon>Pentapetalae</taxon>
        <taxon>rosids</taxon>
        <taxon>fabids</taxon>
        <taxon>Malpighiales</taxon>
        <taxon>Salicaceae</taxon>
        <taxon>Flacourtieae</taxon>
        <taxon>Dovyalis</taxon>
    </lineage>
</organism>
<dbReference type="InterPro" id="IPR035979">
    <property type="entry name" value="RBD_domain_sf"/>
</dbReference>
<evidence type="ECO:0000256" key="6">
    <source>
        <dbReference type="ARBA" id="ARBA00023158"/>
    </source>
</evidence>